<sequence length="713" mass="77852">MKKIIAFPHFSLALVALQPAVKLSTQLEDVSGVELSCSTAAFSVTSQRPLYTASADGFLDECSSIRGPKGWLATVGYNTCGTTSTYISGGSHLYANEVVDDAGHGFIISCRCSGRVCHSQVLPKAPHLFRVQAADAPLELTAYPVPAGPKPRNAVRAARPDTRPDIRPDPRTYEVSAPPAAGFLRLRDCNLRNKTTGAEMQVIADSCPTSSKIDVRVHKSTGIGHLAFSATHPPETELVCTFAASPQQSPSLASLCGPRRLRRRVTAALPPKPNSTNSPPAAAAAGMWRDWQMPKRLLQHTENTASFHQTDPLRAFHQIDQIDPASWPPPRRRLSTFQDEINKRLKKLNADESIVSQIRTQLMDANEEFDPLVLMPYAPGNDYYVGLMDGSKAHPMLGRFGADVGWDQWGASISRDNRLGDTAVKVGKKDGVTVSQSVGVKNRSVQTDVRYKDMVRVDAGHDLELDQYHVGTFVKGFGVDVKRENDQDATGVLVETPNVTVGAMGNLLDRNYGARIRIKDVEVMARHDFDQHLYEDKKKLATELAIKAGPHLGVAVGTDLRQEKFGLGLGLNGTQFGGMADLDDRQLKLTSTLRARRGDPWHYYVEADLPDAKSRATHAAVGVGKTDRHVVTAGGGIGDDGLPEFMARWSGRDAAVQVQLDDKTNQKRKFTTGFQFGRFHYVWDSNLLLENIPVPLVAGLDPRTVSELINANG</sequence>
<dbReference type="GeneID" id="22912827"/>
<dbReference type="EMBL" id="AFNH02000585">
    <property type="protein sequence ID" value="EZG66646.1"/>
    <property type="molecule type" value="Genomic_DNA"/>
</dbReference>
<evidence type="ECO:0000256" key="1">
    <source>
        <dbReference type="SAM" id="MobiDB-lite"/>
    </source>
</evidence>
<dbReference type="eggNOG" id="ENOG502SQTX">
    <property type="taxonomic scope" value="Eukaryota"/>
</dbReference>
<evidence type="ECO:0000313" key="4">
    <source>
        <dbReference type="Proteomes" id="UP000019763"/>
    </source>
</evidence>
<gene>
    <name evidence="3" type="ORF">GNI_077960</name>
</gene>
<dbReference type="RefSeq" id="XP_011130540.1">
    <property type="nucleotide sequence ID" value="XM_011132238.1"/>
</dbReference>
<feature type="chain" id="PRO_5001512012" description="Transmembrane protein" evidence="2">
    <location>
        <begin position="25"/>
        <end position="713"/>
    </location>
</feature>
<proteinExistence type="predicted"/>
<organism evidence="3 4">
    <name type="scientific">Gregarina niphandrodes</name>
    <name type="common">Septate eugregarine</name>
    <dbReference type="NCBI Taxonomy" id="110365"/>
    <lineage>
        <taxon>Eukaryota</taxon>
        <taxon>Sar</taxon>
        <taxon>Alveolata</taxon>
        <taxon>Apicomplexa</taxon>
        <taxon>Conoidasida</taxon>
        <taxon>Gregarinasina</taxon>
        <taxon>Eugregarinorida</taxon>
        <taxon>Gregarinidae</taxon>
        <taxon>Gregarina</taxon>
    </lineage>
</organism>
<comment type="caution">
    <text evidence="3">The sequence shown here is derived from an EMBL/GenBank/DDBJ whole genome shotgun (WGS) entry which is preliminary data.</text>
</comment>
<evidence type="ECO:0000313" key="3">
    <source>
        <dbReference type="EMBL" id="EZG66646.1"/>
    </source>
</evidence>
<feature type="region of interest" description="Disordered" evidence="1">
    <location>
        <begin position="144"/>
        <end position="173"/>
    </location>
</feature>
<reference evidence="3" key="1">
    <citation type="submission" date="2013-12" db="EMBL/GenBank/DDBJ databases">
        <authorList>
            <person name="Omoto C.K."/>
            <person name="Sibley D."/>
            <person name="Venepally P."/>
            <person name="Hadjithomas M."/>
            <person name="Karamycheva S."/>
            <person name="Brunk B."/>
            <person name="Roos D."/>
            <person name="Caler E."/>
            <person name="Lorenzi H."/>
        </authorList>
    </citation>
    <scope>NUCLEOTIDE SEQUENCE</scope>
</reference>
<name>A0A023B6M6_GRENI</name>
<evidence type="ECO:0008006" key="5">
    <source>
        <dbReference type="Google" id="ProtNLM"/>
    </source>
</evidence>
<dbReference type="AlphaFoldDB" id="A0A023B6M6"/>
<feature type="compositionally biased region" description="Basic and acidic residues" evidence="1">
    <location>
        <begin position="158"/>
        <end position="172"/>
    </location>
</feature>
<evidence type="ECO:0000256" key="2">
    <source>
        <dbReference type="SAM" id="SignalP"/>
    </source>
</evidence>
<protein>
    <recommendedName>
        <fullName evidence="5">Transmembrane protein</fullName>
    </recommendedName>
</protein>
<dbReference type="VEuPathDB" id="CryptoDB:GNI_077960"/>
<feature type="signal peptide" evidence="2">
    <location>
        <begin position="1"/>
        <end position="24"/>
    </location>
</feature>
<dbReference type="Proteomes" id="UP000019763">
    <property type="component" value="Unassembled WGS sequence"/>
</dbReference>
<keyword evidence="2" id="KW-0732">Signal</keyword>
<dbReference type="OrthoDB" id="5527234at2759"/>
<keyword evidence="4" id="KW-1185">Reference proteome</keyword>
<accession>A0A023B6M6</accession>